<evidence type="ECO:0000313" key="1">
    <source>
        <dbReference type="EMBL" id="CAG8749279.1"/>
    </source>
</evidence>
<keyword evidence="2" id="KW-1185">Reference proteome</keyword>
<reference evidence="1 2" key="1">
    <citation type="submission" date="2021-06" db="EMBL/GenBank/DDBJ databases">
        <authorList>
            <person name="Kallberg Y."/>
            <person name="Tangrot J."/>
            <person name="Rosling A."/>
        </authorList>
    </citation>
    <scope>NUCLEOTIDE SEQUENCE [LARGE SCALE GENOMIC DNA]</scope>
    <source>
        <strain evidence="1 2">120-4 pot B 10/14</strain>
    </source>
</reference>
<comment type="caution">
    <text evidence="1">The sequence shown here is derived from an EMBL/GenBank/DDBJ whole genome shotgun (WGS) entry which is preliminary data.</text>
</comment>
<evidence type="ECO:0000313" key="2">
    <source>
        <dbReference type="Proteomes" id="UP000789901"/>
    </source>
</evidence>
<dbReference type="Proteomes" id="UP000789901">
    <property type="component" value="Unassembled WGS sequence"/>
</dbReference>
<name>A0ABN7VAH1_GIGMA</name>
<feature type="non-terminal residue" evidence="1">
    <location>
        <position position="141"/>
    </location>
</feature>
<protein>
    <submittedName>
        <fullName evidence="1">34290_t:CDS:1</fullName>
    </submittedName>
</protein>
<sequence>MKDSTLMELLEEEKVLDKVKETSKQVVTELKLPKNLNPISALRKVQLDNTDYIDSGDKVGKRGIFLKAVEDPSWKLDIGILEDGNYYRMEELLTEYDKLFAWTSQELGRTNLVTHTIQTNNVQPIIVLDKSFPAPITHTEI</sequence>
<accession>A0ABN7VAH1</accession>
<organism evidence="1 2">
    <name type="scientific">Gigaspora margarita</name>
    <dbReference type="NCBI Taxonomy" id="4874"/>
    <lineage>
        <taxon>Eukaryota</taxon>
        <taxon>Fungi</taxon>
        <taxon>Fungi incertae sedis</taxon>
        <taxon>Mucoromycota</taxon>
        <taxon>Glomeromycotina</taxon>
        <taxon>Glomeromycetes</taxon>
        <taxon>Diversisporales</taxon>
        <taxon>Gigasporaceae</taxon>
        <taxon>Gigaspora</taxon>
    </lineage>
</organism>
<gene>
    <name evidence="1" type="ORF">GMARGA_LOCUS16201</name>
</gene>
<dbReference type="EMBL" id="CAJVQB010011630">
    <property type="protein sequence ID" value="CAG8749279.1"/>
    <property type="molecule type" value="Genomic_DNA"/>
</dbReference>
<proteinExistence type="predicted"/>